<dbReference type="EMBL" id="VSRR010010893">
    <property type="protein sequence ID" value="MPC52450.1"/>
    <property type="molecule type" value="Genomic_DNA"/>
</dbReference>
<evidence type="ECO:0000313" key="2">
    <source>
        <dbReference type="EMBL" id="MPC52450.1"/>
    </source>
</evidence>
<dbReference type="AlphaFoldDB" id="A0A5B7FXJ7"/>
<comment type="caution">
    <text evidence="2">The sequence shown here is derived from an EMBL/GenBank/DDBJ whole genome shotgun (WGS) entry which is preliminary data.</text>
</comment>
<feature type="region of interest" description="Disordered" evidence="1">
    <location>
        <begin position="1"/>
        <end position="25"/>
    </location>
</feature>
<feature type="compositionally biased region" description="Basic and acidic residues" evidence="1">
    <location>
        <begin position="84"/>
        <end position="93"/>
    </location>
</feature>
<proteinExistence type="predicted"/>
<protein>
    <submittedName>
        <fullName evidence="2">Uncharacterized protein</fullName>
    </submittedName>
</protein>
<feature type="region of interest" description="Disordered" evidence="1">
    <location>
        <begin position="32"/>
        <end position="51"/>
    </location>
</feature>
<evidence type="ECO:0000256" key="1">
    <source>
        <dbReference type="SAM" id="MobiDB-lite"/>
    </source>
</evidence>
<gene>
    <name evidence="2" type="ORF">E2C01_046320</name>
</gene>
<reference evidence="2 3" key="1">
    <citation type="submission" date="2019-05" db="EMBL/GenBank/DDBJ databases">
        <title>Another draft genome of Portunus trituberculatus and its Hox gene families provides insights of decapod evolution.</title>
        <authorList>
            <person name="Jeong J.-H."/>
            <person name="Song I."/>
            <person name="Kim S."/>
            <person name="Choi T."/>
            <person name="Kim D."/>
            <person name="Ryu S."/>
            <person name="Kim W."/>
        </authorList>
    </citation>
    <scope>NUCLEOTIDE SEQUENCE [LARGE SCALE GENOMIC DNA]</scope>
    <source>
        <tissue evidence="2">Muscle</tissue>
    </source>
</reference>
<feature type="region of interest" description="Disordered" evidence="1">
    <location>
        <begin position="71"/>
        <end position="93"/>
    </location>
</feature>
<accession>A0A5B7FXJ7</accession>
<organism evidence="2 3">
    <name type="scientific">Portunus trituberculatus</name>
    <name type="common">Swimming crab</name>
    <name type="synonym">Neptunus trituberculatus</name>
    <dbReference type="NCBI Taxonomy" id="210409"/>
    <lineage>
        <taxon>Eukaryota</taxon>
        <taxon>Metazoa</taxon>
        <taxon>Ecdysozoa</taxon>
        <taxon>Arthropoda</taxon>
        <taxon>Crustacea</taxon>
        <taxon>Multicrustacea</taxon>
        <taxon>Malacostraca</taxon>
        <taxon>Eumalacostraca</taxon>
        <taxon>Eucarida</taxon>
        <taxon>Decapoda</taxon>
        <taxon>Pleocyemata</taxon>
        <taxon>Brachyura</taxon>
        <taxon>Eubrachyura</taxon>
        <taxon>Portunoidea</taxon>
        <taxon>Portunidae</taxon>
        <taxon>Portuninae</taxon>
        <taxon>Portunus</taxon>
    </lineage>
</organism>
<dbReference type="Proteomes" id="UP000324222">
    <property type="component" value="Unassembled WGS sequence"/>
</dbReference>
<sequence length="129" mass="14941">MSRIHMKSEGQRKRGQTCQVKVEADKERWSDRKLASGGLRRHAPVSVPRQPGTLTSWPFTLHQAPAVAPSVQHLAMRSRSGRRCRADGTMESRRKLARNRRLGWHAYRHLSERSLHQRILSVQRGEWSE</sequence>
<evidence type="ECO:0000313" key="3">
    <source>
        <dbReference type="Proteomes" id="UP000324222"/>
    </source>
</evidence>
<name>A0A5B7FXJ7_PORTR</name>
<keyword evidence="3" id="KW-1185">Reference proteome</keyword>
<feature type="compositionally biased region" description="Basic and acidic residues" evidence="1">
    <location>
        <begin position="1"/>
        <end position="12"/>
    </location>
</feature>